<feature type="transmembrane region" description="Helical" evidence="7">
    <location>
        <begin position="355"/>
        <end position="375"/>
    </location>
</feature>
<feature type="transmembrane region" description="Helical" evidence="7">
    <location>
        <begin position="474"/>
        <end position="493"/>
    </location>
</feature>
<reference evidence="8 9" key="1">
    <citation type="journal article" date="2008" name="Nature">
        <title>The genome of the choanoflagellate Monosiga brevicollis and the origin of metazoans.</title>
        <authorList>
            <consortium name="JGI Sequencing"/>
            <person name="King N."/>
            <person name="Westbrook M.J."/>
            <person name="Young S.L."/>
            <person name="Kuo A."/>
            <person name="Abedin M."/>
            <person name="Chapman J."/>
            <person name="Fairclough S."/>
            <person name="Hellsten U."/>
            <person name="Isogai Y."/>
            <person name="Letunic I."/>
            <person name="Marr M."/>
            <person name="Pincus D."/>
            <person name="Putnam N."/>
            <person name="Rokas A."/>
            <person name="Wright K.J."/>
            <person name="Zuzow R."/>
            <person name="Dirks W."/>
            <person name="Good M."/>
            <person name="Goodstein D."/>
            <person name="Lemons D."/>
            <person name="Li W."/>
            <person name="Lyons J.B."/>
            <person name="Morris A."/>
            <person name="Nichols S."/>
            <person name="Richter D.J."/>
            <person name="Salamov A."/>
            <person name="Bork P."/>
            <person name="Lim W.A."/>
            <person name="Manning G."/>
            <person name="Miller W.T."/>
            <person name="McGinnis W."/>
            <person name="Shapiro H."/>
            <person name="Tjian R."/>
            <person name="Grigoriev I.V."/>
            <person name="Rokhsar D."/>
        </authorList>
    </citation>
    <scope>NUCLEOTIDE SEQUENCE [LARGE SCALE GENOMIC DNA]</scope>
    <source>
        <strain evidence="9">MX1 / ATCC 50154</strain>
    </source>
</reference>
<feature type="compositionally biased region" description="Low complexity" evidence="6">
    <location>
        <begin position="603"/>
        <end position="621"/>
    </location>
</feature>
<evidence type="ECO:0000256" key="1">
    <source>
        <dbReference type="ARBA" id="ARBA00004141"/>
    </source>
</evidence>
<gene>
    <name evidence="8" type="ORF">MONBRDRAFT_28710</name>
</gene>
<dbReference type="InterPro" id="IPR008429">
    <property type="entry name" value="CLPTM1"/>
</dbReference>
<dbReference type="InParanoid" id="A9V8Z0"/>
<evidence type="ECO:0000256" key="4">
    <source>
        <dbReference type="ARBA" id="ARBA00022989"/>
    </source>
</evidence>
<keyword evidence="4 7" id="KW-1133">Transmembrane helix</keyword>
<evidence type="ECO:0000313" key="9">
    <source>
        <dbReference type="Proteomes" id="UP000001357"/>
    </source>
</evidence>
<keyword evidence="5 7" id="KW-0472">Membrane</keyword>
<organism evidence="8 9">
    <name type="scientific">Monosiga brevicollis</name>
    <name type="common">Choanoflagellate</name>
    <dbReference type="NCBI Taxonomy" id="81824"/>
    <lineage>
        <taxon>Eukaryota</taxon>
        <taxon>Choanoflagellata</taxon>
        <taxon>Craspedida</taxon>
        <taxon>Salpingoecidae</taxon>
        <taxon>Monosiga</taxon>
    </lineage>
</organism>
<proteinExistence type="inferred from homology"/>
<dbReference type="OMA" id="TLWAHFY"/>
<dbReference type="GO" id="GO:0012505">
    <property type="term" value="C:endomembrane system"/>
    <property type="evidence" value="ECO:0000318"/>
    <property type="project" value="GO_Central"/>
</dbReference>
<dbReference type="GeneID" id="5894487"/>
<feature type="transmembrane region" description="Helical" evidence="7">
    <location>
        <begin position="540"/>
        <end position="559"/>
    </location>
</feature>
<dbReference type="RefSeq" id="XP_001749154.1">
    <property type="nucleotide sequence ID" value="XM_001749102.1"/>
</dbReference>
<evidence type="ECO:0000256" key="7">
    <source>
        <dbReference type="SAM" id="Phobius"/>
    </source>
</evidence>
<dbReference type="GO" id="GO:0016020">
    <property type="term" value="C:membrane"/>
    <property type="evidence" value="ECO:0000318"/>
    <property type="project" value="GO_Central"/>
</dbReference>
<dbReference type="PANTHER" id="PTHR21347">
    <property type="entry name" value="CLEFT LIP AND PALATE ASSOCIATED TRANSMEMBRANE PROTEIN-RELATED"/>
    <property type="match status" value="1"/>
</dbReference>
<evidence type="ECO:0000313" key="8">
    <source>
        <dbReference type="EMBL" id="EDQ85960.1"/>
    </source>
</evidence>
<accession>A9V8Z0</accession>
<feature type="compositionally biased region" description="Low complexity" evidence="6">
    <location>
        <begin position="14"/>
        <end position="30"/>
    </location>
</feature>
<dbReference type="KEGG" id="mbr:MONBRDRAFT_28710"/>
<dbReference type="PANTHER" id="PTHR21347:SF0">
    <property type="entry name" value="LIPID SCRAMBLASE CLPTM1L"/>
    <property type="match status" value="1"/>
</dbReference>
<keyword evidence="9" id="KW-1185">Reference proteome</keyword>
<evidence type="ECO:0000256" key="3">
    <source>
        <dbReference type="ARBA" id="ARBA00022692"/>
    </source>
</evidence>
<comment type="subcellular location">
    <subcellularLocation>
        <location evidence="1">Membrane</location>
        <topology evidence="1">Multi-pass membrane protein</topology>
    </subcellularLocation>
</comment>
<dbReference type="EMBL" id="CH991569">
    <property type="protein sequence ID" value="EDQ85960.1"/>
    <property type="molecule type" value="Genomic_DNA"/>
</dbReference>
<protein>
    <recommendedName>
        <fullName evidence="10">Cleft lip and palate associated transmembrane protein</fullName>
    </recommendedName>
</protein>
<dbReference type="FunCoup" id="A9V8Z0">
    <property type="interactions" value="1084"/>
</dbReference>
<sequence length="627" mass="70537">MSENGETAVMPVNEAAAGSAESGAEQESTADVAQAEAPQQRMSWFEIVRQMAIQLVIFWSIQGLFNGNFLGSPSSQNITAGNVTMPPANLSGGAYYPLLTFGDQLSLQIFVSEESDFSTAQRASAQPTWALPKLQYGDWTAGPEKDGVFSIDLQQDMAPLLANNGSLYVHASLQRVACSTTTARERCTPAELRFTDRLIRFFPPPTASTKHNLLSGAPATEVVSTPAATTDHEKALWIPYWHENITVALLTDQTPLHPRQLTPELTSLVSFNESSHTFAPTFHVDRFWELSTDRYPLNTTTPTVPLRLRFVPVSLLRWQFQAQMQKSFDMQTAFGTSTEAQSESMKRMFIETNPWYLGLTMVVSLLHTIFDCLAFKNDIQFWQQRKSMEGLSLRAILISLATQVIIFLYLLDREASWMVVISSGVGLLIQAWKITKASDVEIRYVRGILPYPVLHDKADYASTTRKYDELAWKYLSWVLYPCLGGYAIYSLVYEEHKGLYSFTVGVLAGAVYVFGFITQTPQLFINYKLQSVAHMPWRMMIYRFLNTIIDDLFAFIIHMPTAHRIACFRDDIIFLIYLYQRWIYRVDHSRKGDYDTGEGGEEPSSTTPAVPASSAPRALPAAEKKAQ</sequence>
<dbReference type="Pfam" id="PF05602">
    <property type="entry name" value="CLPTM1"/>
    <property type="match status" value="1"/>
</dbReference>
<feature type="transmembrane region" description="Helical" evidence="7">
    <location>
        <begin position="391"/>
        <end position="411"/>
    </location>
</feature>
<evidence type="ECO:0000256" key="6">
    <source>
        <dbReference type="SAM" id="MobiDB-lite"/>
    </source>
</evidence>
<feature type="region of interest" description="Disordered" evidence="6">
    <location>
        <begin position="1"/>
        <end position="35"/>
    </location>
</feature>
<dbReference type="AlphaFoldDB" id="A9V8Z0"/>
<evidence type="ECO:0000256" key="2">
    <source>
        <dbReference type="ARBA" id="ARBA00009310"/>
    </source>
</evidence>
<feature type="region of interest" description="Disordered" evidence="6">
    <location>
        <begin position="592"/>
        <end position="627"/>
    </location>
</feature>
<keyword evidence="3 7" id="KW-0812">Transmembrane</keyword>
<dbReference type="Proteomes" id="UP000001357">
    <property type="component" value="Unassembled WGS sequence"/>
</dbReference>
<evidence type="ECO:0000256" key="5">
    <source>
        <dbReference type="ARBA" id="ARBA00023136"/>
    </source>
</evidence>
<name>A9V8Z0_MONBE</name>
<comment type="similarity">
    <text evidence="2">Belongs to the CLPTM1 family.</text>
</comment>
<dbReference type="eggNOG" id="KOG2489">
    <property type="taxonomic scope" value="Eukaryota"/>
</dbReference>
<feature type="transmembrane region" description="Helical" evidence="7">
    <location>
        <begin position="499"/>
        <end position="519"/>
    </location>
</feature>
<evidence type="ECO:0008006" key="10">
    <source>
        <dbReference type="Google" id="ProtNLM"/>
    </source>
</evidence>